<gene>
    <name evidence="2" type="ORF">JN11_01696</name>
</gene>
<feature type="chain" id="PRO_5021902673" evidence="1">
    <location>
        <begin position="26"/>
        <end position="344"/>
    </location>
</feature>
<dbReference type="InterPro" id="IPR051200">
    <property type="entry name" value="Host-pathogen_enzymatic-act"/>
</dbReference>
<sequence length="344" mass="36958">MKSILKPLCLLLFSLPLNTPLHLFAQEKTGFHVLTDYPIKSTGGWDYITADGANSRIYTSHGNQVNILNAATGDSVSYIPDTKGVHGIAIASDFNKGYTSNGRANNITIFDLKTNQVLKTVDAGTNPDAIFYDDFSKKVYAFNGRSKDATVIDVATDAVVATIPLGGKPETGVSDGKGKIFVNIEDTNEELEIDASTYKIINRWKLDGGEEPSGLAMDRATNRLFIGCGGNQTMIVLDATTGTQVAKFPIGRCDGVGFDPGLKLAYSSNGEGTITVIRELSASKFEFVENIPTEPGARTIAVDTYTHKLYLPTAQLKPVAPTADNAHPRPQQVPGTFHIVVVGK</sequence>
<dbReference type="PANTHER" id="PTHR47197">
    <property type="entry name" value="PROTEIN NIRF"/>
    <property type="match status" value="1"/>
</dbReference>
<evidence type="ECO:0000313" key="3">
    <source>
        <dbReference type="Proteomes" id="UP000317010"/>
    </source>
</evidence>
<dbReference type="Proteomes" id="UP000317010">
    <property type="component" value="Unassembled WGS sequence"/>
</dbReference>
<feature type="signal peptide" evidence="1">
    <location>
        <begin position="1"/>
        <end position="25"/>
    </location>
</feature>
<dbReference type="NCBIfam" id="TIGR02276">
    <property type="entry name" value="beta_rpt_yvtn"/>
    <property type="match status" value="1"/>
</dbReference>
<dbReference type="EMBL" id="VLLI01000004">
    <property type="protein sequence ID" value="TWJ01545.1"/>
    <property type="molecule type" value="Genomic_DNA"/>
</dbReference>
<evidence type="ECO:0000313" key="2">
    <source>
        <dbReference type="EMBL" id="TWJ01545.1"/>
    </source>
</evidence>
<accession>A0A562U820</accession>
<dbReference type="PANTHER" id="PTHR47197:SF3">
    <property type="entry name" value="DIHYDRO-HEME D1 DEHYDROGENASE"/>
    <property type="match status" value="1"/>
</dbReference>
<keyword evidence="3" id="KW-1185">Reference proteome</keyword>
<proteinExistence type="predicted"/>
<organism evidence="2 3">
    <name type="scientific">Mucilaginibacter frigoritolerans</name>
    <dbReference type="NCBI Taxonomy" id="652788"/>
    <lineage>
        <taxon>Bacteria</taxon>
        <taxon>Pseudomonadati</taxon>
        <taxon>Bacteroidota</taxon>
        <taxon>Sphingobacteriia</taxon>
        <taxon>Sphingobacteriales</taxon>
        <taxon>Sphingobacteriaceae</taxon>
        <taxon>Mucilaginibacter</taxon>
    </lineage>
</organism>
<evidence type="ECO:0000256" key="1">
    <source>
        <dbReference type="SAM" id="SignalP"/>
    </source>
</evidence>
<name>A0A562U820_9SPHI</name>
<dbReference type="InterPro" id="IPR011048">
    <property type="entry name" value="Haem_d1_sf"/>
</dbReference>
<dbReference type="InterPro" id="IPR011964">
    <property type="entry name" value="YVTN_b-propeller_repeat"/>
</dbReference>
<dbReference type="OrthoDB" id="7187796at2"/>
<dbReference type="Gene3D" id="2.130.10.10">
    <property type="entry name" value="YVTN repeat-like/Quinoprotein amine dehydrogenase"/>
    <property type="match status" value="2"/>
</dbReference>
<keyword evidence="1" id="KW-0732">Signal</keyword>
<comment type="caution">
    <text evidence="2">The sequence shown here is derived from an EMBL/GenBank/DDBJ whole genome shotgun (WGS) entry which is preliminary data.</text>
</comment>
<protein>
    <submittedName>
        <fullName evidence="2">YVTN family beta-propeller protein</fullName>
    </submittedName>
</protein>
<reference evidence="2 3" key="1">
    <citation type="submission" date="2019-07" db="EMBL/GenBank/DDBJ databases">
        <title>Genomic Encyclopedia of Archaeal and Bacterial Type Strains, Phase II (KMG-II): from individual species to whole genera.</title>
        <authorList>
            <person name="Goeker M."/>
        </authorList>
    </citation>
    <scope>NUCLEOTIDE SEQUENCE [LARGE SCALE GENOMIC DNA]</scope>
    <source>
        <strain evidence="2 3">ATCC BAA-1854</strain>
    </source>
</reference>
<dbReference type="RefSeq" id="WP_144911569.1">
    <property type="nucleotide sequence ID" value="NZ_VLLI01000004.1"/>
</dbReference>
<dbReference type="SUPFAM" id="SSF51004">
    <property type="entry name" value="C-terminal (heme d1) domain of cytochrome cd1-nitrite reductase"/>
    <property type="match status" value="1"/>
</dbReference>
<dbReference type="AlphaFoldDB" id="A0A562U820"/>
<dbReference type="InterPro" id="IPR015943">
    <property type="entry name" value="WD40/YVTN_repeat-like_dom_sf"/>
</dbReference>